<dbReference type="KEGG" id="thel:IG193_03540"/>
<sequence length="619" mass="66650">MITLLIVTVASIEASPVLYVNYVEVMEWDGFSWRSTYILLAGDTLSFTTSARLVVVRTDSSSGKQPAEVLIDGVRYNPTLGTGVLWNTALVQLDGLLHRVSIRYVDSPSRLPALAFFAAPGGSTDQPLNVSIPRVPGFTTLGLKVKVLLRGNDTTRVMDRPFFVLNSTTINVLGEALTVVEAIVPFENVSIRGDFIKATYSYLYGLQGGFGSSIQLPPYPERYLFLNSPSPTNLTSLNNVLKGTPPKVLLAALGSLGVSLPSVTYTVNFNVEQPSTLCGTSSISYRVLAPRVISGPSGRSITLSGDNTTLVFRFFSRGVSLVDVVVSTPPGELSVSPPIYSLSFVLYDKMGGRVRNACFTVYSTGKVTASGVVRDGEGLVCPLPPGEYVIVAYVANNVIARATVQVAGDTYLPITTNTTSVQITLLREGTQELLGNYTITLRSNNLVYNATGVGGRARIEGVLPGVYAYSVYISGDKVYEGKLEVSDTRNSFVFSIPVYHLRVQLVGALNQPLNGLKVVLQGLDIKREATTDPSGRVDLGLVPAGSYKLVAGEELFNVTIEADSFKLVQLNIVAVVYGHKITTGHVEFALLVLLLFSIVLAVRKIVKGFKRGESHIVEV</sequence>
<protein>
    <recommendedName>
        <fullName evidence="4">Carboxypeptidase regulatory-like domain-containing protein</fullName>
    </recommendedName>
</protein>
<accession>A0A7L9FKJ4</accession>
<dbReference type="RefSeq" id="WP_192819515.1">
    <property type="nucleotide sequence ID" value="NZ_CP062310.1"/>
</dbReference>
<organism evidence="2 3">
    <name type="scientific">Infirmifilum lucidum</name>
    <dbReference type="NCBI Taxonomy" id="2776706"/>
    <lineage>
        <taxon>Archaea</taxon>
        <taxon>Thermoproteota</taxon>
        <taxon>Thermoprotei</taxon>
        <taxon>Thermofilales</taxon>
        <taxon>Thermofilaceae</taxon>
        <taxon>Infirmifilum</taxon>
    </lineage>
</organism>
<keyword evidence="1" id="KW-0812">Transmembrane</keyword>
<feature type="transmembrane region" description="Helical" evidence="1">
    <location>
        <begin position="588"/>
        <end position="606"/>
    </location>
</feature>
<dbReference type="InParanoid" id="A0A7L9FKJ4"/>
<evidence type="ECO:0000313" key="2">
    <source>
        <dbReference type="EMBL" id="QOJ79543.1"/>
    </source>
</evidence>
<name>A0A7L9FKJ4_9CREN</name>
<keyword evidence="3" id="KW-1185">Reference proteome</keyword>
<dbReference type="EMBL" id="CP062310">
    <property type="protein sequence ID" value="QOJ79543.1"/>
    <property type="molecule type" value="Genomic_DNA"/>
</dbReference>
<gene>
    <name evidence="2" type="ORF">IG193_03540</name>
</gene>
<evidence type="ECO:0008006" key="4">
    <source>
        <dbReference type="Google" id="ProtNLM"/>
    </source>
</evidence>
<reference evidence="2 3" key="1">
    <citation type="submission" date="2020-10" db="EMBL/GenBank/DDBJ databases">
        <title>Thermofilum lucidum 3507LT sp. nov. a novel member of Thermofilaceae family isolated from Chile hot spring, and proposal of description order Thermofilales.</title>
        <authorList>
            <person name="Zayulina K.S."/>
            <person name="Elcheninov A.G."/>
            <person name="Toshchakov S.V."/>
            <person name="Kublanov I.V."/>
        </authorList>
    </citation>
    <scope>NUCLEOTIDE SEQUENCE [LARGE SCALE GENOMIC DNA]</scope>
    <source>
        <strain evidence="2 3">3507LT</strain>
    </source>
</reference>
<proteinExistence type="predicted"/>
<evidence type="ECO:0000256" key="1">
    <source>
        <dbReference type="SAM" id="Phobius"/>
    </source>
</evidence>
<dbReference type="GeneID" id="59148938"/>
<dbReference type="AlphaFoldDB" id="A0A7L9FKJ4"/>
<keyword evidence="1" id="KW-0472">Membrane</keyword>
<keyword evidence="1" id="KW-1133">Transmembrane helix</keyword>
<evidence type="ECO:0000313" key="3">
    <source>
        <dbReference type="Proteomes" id="UP000594121"/>
    </source>
</evidence>
<dbReference type="Proteomes" id="UP000594121">
    <property type="component" value="Chromosome"/>
</dbReference>